<dbReference type="Gene3D" id="3.90.1340.10">
    <property type="entry name" value="Phage tail collar domain"/>
    <property type="match status" value="1"/>
</dbReference>
<dbReference type="SUPFAM" id="SSF88874">
    <property type="entry name" value="Receptor-binding domain of short tail fibre protein gp12"/>
    <property type="match status" value="1"/>
</dbReference>
<accession>A0A972K2M5</accession>
<proteinExistence type="predicted"/>
<feature type="domain" description="Phage tail collar" evidence="1">
    <location>
        <begin position="31"/>
        <end position="86"/>
    </location>
</feature>
<dbReference type="EMBL" id="WHOD01000102">
    <property type="protein sequence ID" value="NOU96906.1"/>
    <property type="molecule type" value="Genomic_DNA"/>
</dbReference>
<evidence type="ECO:0000259" key="1">
    <source>
        <dbReference type="Pfam" id="PF07484"/>
    </source>
</evidence>
<protein>
    <submittedName>
        <fullName evidence="2">Phage tail protein</fullName>
    </submittedName>
</protein>
<reference evidence="2" key="1">
    <citation type="submission" date="2019-10" db="EMBL/GenBank/DDBJ databases">
        <title>Description of Paenibacillus glebae sp. nov.</title>
        <authorList>
            <person name="Carlier A."/>
            <person name="Qi S."/>
        </authorList>
    </citation>
    <scope>NUCLEOTIDE SEQUENCE</scope>
    <source>
        <strain evidence="2">LMG 31456</strain>
    </source>
</reference>
<name>A0A972K2M5_9BACL</name>
<dbReference type="AlphaFoldDB" id="A0A972K2M5"/>
<evidence type="ECO:0000313" key="3">
    <source>
        <dbReference type="Proteomes" id="UP000641588"/>
    </source>
</evidence>
<evidence type="ECO:0000313" key="2">
    <source>
        <dbReference type="EMBL" id="NOU96906.1"/>
    </source>
</evidence>
<dbReference type="InterPro" id="IPR011083">
    <property type="entry name" value="Phage_tail_collar_dom"/>
</dbReference>
<gene>
    <name evidence="2" type="ORF">GC093_27325</name>
</gene>
<dbReference type="Proteomes" id="UP000641588">
    <property type="component" value="Unassembled WGS sequence"/>
</dbReference>
<dbReference type="Pfam" id="PF07484">
    <property type="entry name" value="Collar"/>
    <property type="match status" value="1"/>
</dbReference>
<organism evidence="2 3">
    <name type="scientific">Paenibacillus foliorum</name>
    <dbReference type="NCBI Taxonomy" id="2654974"/>
    <lineage>
        <taxon>Bacteria</taxon>
        <taxon>Bacillati</taxon>
        <taxon>Bacillota</taxon>
        <taxon>Bacilli</taxon>
        <taxon>Bacillales</taxon>
        <taxon>Paenibacillaceae</taxon>
        <taxon>Paenibacillus</taxon>
    </lineage>
</organism>
<comment type="caution">
    <text evidence="2">The sequence shown here is derived from an EMBL/GenBank/DDBJ whole genome shotgun (WGS) entry which is preliminary data.</text>
</comment>
<keyword evidence="3" id="KW-1185">Reference proteome</keyword>
<dbReference type="InterPro" id="IPR037053">
    <property type="entry name" value="Phage_tail_collar_dom_sf"/>
</dbReference>
<sequence>MPYLAVSFIISLYGIYPSQSGGNASESFMAEIRLVAFNFAPGGWALCDGQQMAINQNQALFSLLGTTYGGNGQTTFGLPDFRGRAPVHVGRGHILGERGGEESHTLTINEMPSHSHAPMGSTNKADTSTPDKNVFGTTAASSYHTTADTVLNSQAVTMVGGSQPHFNMQPSTTLNFITALQGIFPSPN</sequence>